<keyword evidence="1" id="KW-0812">Transmembrane</keyword>
<feature type="transmembrane region" description="Helical" evidence="1">
    <location>
        <begin position="48"/>
        <end position="66"/>
    </location>
</feature>
<sequence length="166" mass="18305">MTDAPTDTDAEQVLFHEVGASWWWLLLGPFSGGSIAAMQLWSAHRLDPLVPLVFLVLVTGFIGLQIKAARLHTSVELTPEYLRQGTESVRVADMLGIYPEARGAEAPRWQSDRALGELTGVPRGRTGIGLKMTGDRTAQAWARRHRGLRAQLEALGVREFGEDDDE</sequence>
<keyword evidence="3" id="KW-1185">Reference proteome</keyword>
<dbReference type="EMBL" id="JXST01000006">
    <property type="protein sequence ID" value="KIU17802.1"/>
    <property type="molecule type" value="Genomic_DNA"/>
</dbReference>
<evidence type="ECO:0000313" key="3">
    <source>
        <dbReference type="Proteomes" id="UP000032221"/>
    </source>
</evidence>
<evidence type="ECO:0000256" key="1">
    <source>
        <dbReference type="SAM" id="Phobius"/>
    </source>
</evidence>
<comment type="caution">
    <text evidence="2">The sequence shown here is derived from an EMBL/GenBank/DDBJ whole genome shotgun (WGS) entry which is preliminary data.</text>
</comment>
<dbReference type="PATRIC" id="fig|280871.6.peg.1209"/>
<accession>A0A0D1LH55</accession>
<keyword evidence="1" id="KW-1133">Transmembrane helix</keyword>
<feature type="transmembrane region" description="Helical" evidence="1">
    <location>
        <begin position="22"/>
        <end position="41"/>
    </location>
</feature>
<dbReference type="OrthoDB" id="4773470at2"/>
<dbReference type="Proteomes" id="UP000032221">
    <property type="component" value="Unassembled WGS sequence"/>
</dbReference>
<reference evidence="2 3" key="1">
    <citation type="submission" date="2015-01" db="EMBL/GenBank/DDBJ databases">
        <title>Genome sequence of Mycobacterium llatzerense and Mycobacterium immunogenum recovered from brain abscess.</title>
        <authorList>
            <person name="Greninger A.L."/>
            <person name="Langelier C."/>
            <person name="Cunningham G."/>
            <person name="Chiu C.Y."/>
            <person name="Miller S."/>
        </authorList>
    </citation>
    <scope>NUCLEOTIDE SEQUENCE [LARGE SCALE GENOMIC DNA]</scope>
    <source>
        <strain evidence="2 3">CLUC14</strain>
    </source>
</reference>
<name>A0A0D1LH55_9MYCO</name>
<dbReference type="STRING" id="280871.TL10_05880"/>
<dbReference type="AlphaFoldDB" id="A0A0D1LH55"/>
<keyword evidence="1" id="KW-0472">Membrane</keyword>
<dbReference type="RefSeq" id="WP_043401386.1">
    <property type="nucleotide sequence ID" value="NZ_JXST01000006.1"/>
</dbReference>
<protein>
    <submittedName>
        <fullName evidence="2">Membrane protein</fullName>
    </submittedName>
</protein>
<gene>
    <name evidence="2" type="ORF">TL10_05880</name>
</gene>
<organism evidence="2 3">
    <name type="scientific">Mycolicibacterium llatzerense</name>
    <dbReference type="NCBI Taxonomy" id="280871"/>
    <lineage>
        <taxon>Bacteria</taxon>
        <taxon>Bacillati</taxon>
        <taxon>Actinomycetota</taxon>
        <taxon>Actinomycetes</taxon>
        <taxon>Mycobacteriales</taxon>
        <taxon>Mycobacteriaceae</taxon>
        <taxon>Mycolicibacterium</taxon>
    </lineage>
</organism>
<evidence type="ECO:0000313" key="2">
    <source>
        <dbReference type="EMBL" id="KIU17802.1"/>
    </source>
</evidence>
<proteinExistence type="predicted"/>